<proteinExistence type="predicted"/>
<keyword evidence="3" id="KW-1185">Reference proteome</keyword>
<sequence length="279" mass="30501">MPYGNNHVACSVDLPAVGHLRTPVDWSKSQNDTYLTLVSNDKHDYSRQNLESTGAVLEASVDDSVGSTSSAPACDLPLVSIAPSMVAPVNVPGSNDFISLKRACETDAGPNMPRKCAKCKAPGLTTKSNTKTVSKQKDSGGDGEYRDDKGDEHYKTESSNDSQSDNHNAKKLFTAKPEKHIRKETLVPHLCQYCGKPYSRGYDTKRHEGSCPLSTGTRNIYVCEMCVSNLDPSIRSRGQLRRADLFIRHMRVQHGENWDAGMVDTRLTLLPPDSNGSTG</sequence>
<feature type="region of interest" description="Disordered" evidence="1">
    <location>
        <begin position="127"/>
        <end position="168"/>
    </location>
</feature>
<dbReference type="KEGG" id="cput:CONPUDRAFT_73933"/>
<accession>A0A5M3MKL7</accession>
<dbReference type="AlphaFoldDB" id="A0A5M3MKL7"/>
<evidence type="ECO:0000256" key="1">
    <source>
        <dbReference type="SAM" id="MobiDB-lite"/>
    </source>
</evidence>
<evidence type="ECO:0000313" key="3">
    <source>
        <dbReference type="Proteomes" id="UP000053558"/>
    </source>
</evidence>
<dbReference type="RefSeq" id="XP_007769814.1">
    <property type="nucleotide sequence ID" value="XM_007771624.1"/>
</dbReference>
<organism evidence="2 3">
    <name type="scientific">Coniophora puteana (strain RWD-64-598)</name>
    <name type="common">Brown rot fungus</name>
    <dbReference type="NCBI Taxonomy" id="741705"/>
    <lineage>
        <taxon>Eukaryota</taxon>
        <taxon>Fungi</taxon>
        <taxon>Dikarya</taxon>
        <taxon>Basidiomycota</taxon>
        <taxon>Agaricomycotina</taxon>
        <taxon>Agaricomycetes</taxon>
        <taxon>Agaricomycetidae</taxon>
        <taxon>Boletales</taxon>
        <taxon>Coniophorineae</taxon>
        <taxon>Coniophoraceae</taxon>
        <taxon>Coniophora</taxon>
    </lineage>
</organism>
<dbReference type="Proteomes" id="UP000053558">
    <property type="component" value="Unassembled WGS sequence"/>
</dbReference>
<evidence type="ECO:0000313" key="2">
    <source>
        <dbReference type="EMBL" id="EIW79510.1"/>
    </source>
</evidence>
<reference evidence="3" key="1">
    <citation type="journal article" date="2012" name="Science">
        <title>The Paleozoic origin of enzymatic lignin decomposition reconstructed from 31 fungal genomes.</title>
        <authorList>
            <person name="Floudas D."/>
            <person name="Binder M."/>
            <person name="Riley R."/>
            <person name="Barry K."/>
            <person name="Blanchette R.A."/>
            <person name="Henrissat B."/>
            <person name="Martinez A.T."/>
            <person name="Otillar R."/>
            <person name="Spatafora J.W."/>
            <person name="Yadav J.S."/>
            <person name="Aerts A."/>
            <person name="Benoit I."/>
            <person name="Boyd A."/>
            <person name="Carlson A."/>
            <person name="Copeland A."/>
            <person name="Coutinho P.M."/>
            <person name="de Vries R.P."/>
            <person name="Ferreira P."/>
            <person name="Findley K."/>
            <person name="Foster B."/>
            <person name="Gaskell J."/>
            <person name="Glotzer D."/>
            <person name="Gorecki P."/>
            <person name="Heitman J."/>
            <person name="Hesse C."/>
            <person name="Hori C."/>
            <person name="Igarashi K."/>
            <person name="Jurgens J.A."/>
            <person name="Kallen N."/>
            <person name="Kersten P."/>
            <person name="Kohler A."/>
            <person name="Kuees U."/>
            <person name="Kumar T.K.A."/>
            <person name="Kuo A."/>
            <person name="LaButti K."/>
            <person name="Larrondo L.F."/>
            <person name="Lindquist E."/>
            <person name="Ling A."/>
            <person name="Lombard V."/>
            <person name="Lucas S."/>
            <person name="Lundell T."/>
            <person name="Martin R."/>
            <person name="McLaughlin D.J."/>
            <person name="Morgenstern I."/>
            <person name="Morin E."/>
            <person name="Murat C."/>
            <person name="Nagy L.G."/>
            <person name="Nolan M."/>
            <person name="Ohm R.A."/>
            <person name="Patyshakuliyeva A."/>
            <person name="Rokas A."/>
            <person name="Ruiz-Duenas F.J."/>
            <person name="Sabat G."/>
            <person name="Salamov A."/>
            <person name="Samejima M."/>
            <person name="Schmutz J."/>
            <person name="Slot J.C."/>
            <person name="St John F."/>
            <person name="Stenlid J."/>
            <person name="Sun H."/>
            <person name="Sun S."/>
            <person name="Syed K."/>
            <person name="Tsang A."/>
            <person name="Wiebenga A."/>
            <person name="Young D."/>
            <person name="Pisabarro A."/>
            <person name="Eastwood D.C."/>
            <person name="Martin F."/>
            <person name="Cullen D."/>
            <person name="Grigoriev I.V."/>
            <person name="Hibbett D.S."/>
        </authorList>
    </citation>
    <scope>NUCLEOTIDE SEQUENCE [LARGE SCALE GENOMIC DNA]</scope>
    <source>
        <strain evidence="3">RWD-64-598 SS2</strain>
    </source>
</reference>
<feature type="compositionally biased region" description="Basic and acidic residues" evidence="1">
    <location>
        <begin position="135"/>
        <end position="158"/>
    </location>
</feature>
<dbReference type="EMBL" id="JH711580">
    <property type="protein sequence ID" value="EIW79510.1"/>
    <property type="molecule type" value="Genomic_DNA"/>
</dbReference>
<dbReference type="GeneID" id="19209183"/>
<comment type="caution">
    <text evidence="2">The sequence shown here is derived from an EMBL/GenBank/DDBJ whole genome shotgun (WGS) entry which is preliminary data.</text>
</comment>
<protein>
    <submittedName>
        <fullName evidence="2">Uncharacterized protein</fullName>
    </submittedName>
</protein>
<name>A0A5M3MKL7_CONPW</name>
<gene>
    <name evidence="2" type="ORF">CONPUDRAFT_73933</name>
</gene>